<dbReference type="SMART" id="SM00421">
    <property type="entry name" value="HTH_LUXR"/>
    <property type="match status" value="1"/>
</dbReference>
<dbReference type="GO" id="GO:0003677">
    <property type="term" value="F:DNA binding"/>
    <property type="evidence" value="ECO:0007669"/>
    <property type="project" value="InterPro"/>
</dbReference>
<protein>
    <submittedName>
        <fullName evidence="2">Regulatory protein, luxR family</fullName>
    </submittedName>
</protein>
<evidence type="ECO:0000259" key="1">
    <source>
        <dbReference type="SMART" id="SM00421"/>
    </source>
</evidence>
<dbReference type="InterPro" id="IPR000792">
    <property type="entry name" value="Tscrpt_reg_LuxR_C"/>
</dbReference>
<dbReference type="InterPro" id="IPR036388">
    <property type="entry name" value="WH-like_DNA-bd_sf"/>
</dbReference>
<dbReference type="InterPro" id="IPR016032">
    <property type="entry name" value="Sig_transdc_resp-reg_C-effctor"/>
</dbReference>
<accession>A0A285EH92</accession>
<dbReference type="GO" id="GO:0006355">
    <property type="term" value="P:regulation of DNA-templated transcription"/>
    <property type="evidence" value="ECO:0007669"/>
    <property type="project" value="InterPro"/>
</dbReference>
<proteinExistence type="predicted"/>
<sequence>MQRLPMITEDIATWIAVTPALTARDRELFGHLTDGRSQRQISVAMGISINTVRGRIRRLLRKLDVATDDDDLVA</sequence>
<name>A0A285EH92_9ACTN</name>
<dbReference type="Gene3D" id="1.10.10.10">
    <property type="entry name" value="Winged helix-like DNA-binding domain superfamily/Winged helix DNA-binding domain"/>
    <property type="match status" value="1"/>
</dbReference>
<dbReference type="SUPFAM" id="SSF46894">
    <property type="entry name" value="C-terminal effector domain of the bipartite response regulators"/>
    <property type="match status" value="1"/>
</dbReference>
<dbReference type="EMBL" id="OBDO01000010">
    <property type="protein sequence ID" value="SNX98370.1"/>
    <property type="molecule type" value="Genomic_DNA"/>
</dbReference>
<reference evidence="2 3" key="1">
    <citation type="submission" date="2017-09" db="EMBL/GenBank/DDBJ databases">
        <authorList>
            <person name="Ehlers B."/>
            <person name="Leendertz F.H."/>
        </authorList>
    </citation>
    <scope>NUCLEOTIDE SEQUENCE [LARGE SCALE GENOMIC DNA]</scope>
    <source>
        <strain evidence="2 3">DSM 46844</strain>
    </source>
</reference>
<dbReference type="Proteomes" id="UP000219514">
    <property type="component" value="Unassembled WGS sequence"/>
</dbReference>
<dbReference type="RefSeq" id="WP_172442542.1">
    <property type="nucleotide sequence ID" value="NZ_JACHXB010000005.1"/>
</dbReference>
<evidence type="ECO:0000313" key="3">
    <source>
        <dbReference type="Proteomes" id="UP000219514"/>
    </source>
</evidence>
<dbReference type="PRINTS" id="PR00038">
    <property type="entry name" value="HTHLUXR"/>
</dbReference>
<keyword evidence="3" id="KW-1185">Reference proteome</keyword>
<dbReference type="Pfam" id="PF00196">
    <property type="entry name" value="GerE"/>
    <property type="match status" value="1"/>
</dbReference>
<evidence type="ECO:0000313" key="2">
    <source>
        <dbReference type="EMBL" id="SNX98370.1"/>
    </source>
</evidence>
<gene>
    <name evidence="2" type="ORF">SAMN06893097_110153</name>
</gene>
<organism evidence="2 3">
    <name type="scientific">Geodermatophilus sabuli</name>
    <dbReference type="NCBI Taxonomy" id="1564158"/>
    <lineage>
        <taxon>Bacteria</taxon>
        <taxon>Bacillati</taxon>
        <taxon>Actinomycetota</taxon>
        <taxon>Actinomycetes</taxon>
        <taxon>Geodermatophilales</taxon>
        <taxon>Geodermatophilaceae</taxon>
        <taxon>Geodermatophilus</taxon>
    </lineage>
</organism>
<feature type="domain" description="HTH luxR-type" evidence="1">
    <location>
        <begin position="18"/>
        <end position="73"/>
    </location>
</feature>
<dbReference type="AlphaFoldDB" id="A0A285EH92"/>